<organism evidence="1 2">
    <name type="scientific">Paenibacillus tundrae</name>
    <dbReference type="NCBI Taxonomy" id="528187"/>
    <lineage>
        <taxon>Bacteria</taxon>
        <taxon>Bacillati</taxon>
        <taxon>Bacillota</taxon>
        <taxon>Bacilli</taxon>
        <taxon>Bacillales</taxon>
        <taxon>Paenibacillaceae</taxon>
        <taxon>Paenibacillus</taxon>
    </lineage>
</organism>
<evidence type="ECO:0000313" key="2">
    <source>
        <dbReference type="Proteomes" id="UP001233836"/>
    </source>
</evidence>
<sequence length="164" mass="18808">MNKDINLEIDGLGIILYSPFSVAHIKEEEDYLTKNYMSAEQVADHVNRGTIVGFSTGSPGNYMLRLRDGYPDEKTLDESDYVLRLAIEIRDHKLCIRDLYDLMEWTTELPGEQVIDLDNGCYNITVFSNLPLSNIRGDQQGIYLYFNRLTEMPRISYSGVPTLE</sequence>
<accession>A0ABT9WJB1</accession>
<gene>
    <name evidence="1" type="ORF">J2T19_004839</name>
</gene>
<dbReference type="EMBL" id="JAUSTI010000019">
    <property type="protein sequence ID" value="MDQ0173346.1"/>
    <property type="molecule type" value="Genomic_DNA"/>
</dbReference>
<keyword evidence="2" id="KW-1185">Reference proteome</keyword>
<dbReference type="RefSeq" id="WP_307220277.1">
    <property type="nucleotide sequence ID" value="NZ_JAUSTI010000019.1"/>
</dbReference>
<comment type="caution">
    <text evidence="1">The sequence shown here is derived from an EMBL/GenBank/DDBJ whole genome shotgun (WGS) entry which is preliminary data.</text>
</comment>
<reference evidence="1 2" key="1">
    <citation type="submission" date="2023-07" db="EMBL/GenBank/DDBJ databases">
        <title>Sorghum-associated microbial communities from plants grown in Nebraska, USA.</title>
        <authorList>
            <person name="Schachtman D."/>
        </authorList>
    </citation>
    <scope>NUCLEOTIDE SEQUENCE [LARGE SCALE GENOMIC DNA]</scope>
    <source>
        <strain evidence="1 2">DS1314</strain>
    </source>
</reference>
<protein>
    <submittedName>
        <fullName evidence="1">Uncharacterized protein</fullName>
    </submittedName>
</protein>
<evidence type="ECO:0000313" key="1">
    <source>
        <dbReference type="EMBL" id="MDQ0173346.1"/>
    </source>
</evidence>
<name>A0ABT9WJB1_9BACL</name>
<proteinExistence type="predicted"/>
<dbReference type="Proteomes" id="UP001233836">
    <property type="component" value="Unassembled WGS sequence"/>
</dbReference>